<protein>
    <recommendedName>
        <fullName evidence="1">Integrase zinc-binding domain-containing protein</fullName>
    </recommendedName>
</protein>
<name>A0A438CDD3_VITVI</name>
<accession>A0A438CDD3</accession>
<proteinExistence type="predicted"/>
<organism evidence="2 3">
    <name type="scientific">Vitis vinifera</name>
    <name type="common">Grape</name>
    <dbReference type="NCBI Taxonomy" id="29760"/>
    <lineage>
        <taxon>Eukaryota</taxon>
        <taxon>Viridiplantae</taxon>
        <taxon>Streptophyta</taxon>
        <taxon>Embryophyta</taxon>
        <taxon>Tracheophyta</taxon>
        <taxon>Spermatophyta</taxon>
        <taxon>Magnoliopsida</taxon>
        <taxon>eudicotyledons</taxon>
        <taxon>Gunneridae</taxon>
        <taxon>Pentapetalae</taxon>
        <taxon>rosids</taxon>
        <taxon>Vitales</taxon>
        <taxon>Vitaceae</taxon>
        <taxon>Viteae</taxon>
        <taxon>Vitis</taxon>
    </lineage>
</organism>
<feature type="domain" description="Integrase zinc-binding" evidence="1">
    <location>
        <begin position="42"/>
        <end position="85"/>
    </location>
</feature>
<dbReference type="EMBL" id="QGNW01002308">
    <property type="protein sequence ID" value="RVW21189.1"/>
    <property type="molecule type" value="Genomic_DNA"/>
</dbReference>
<evidence type="ECO:0000313" key="3">
    <source>
        <dbReference type="Proteomes" id="UP000288805"/>
    </source>
</evidence>
<gene>
    <name evidence="2" type="ORF">CK203_116309</name>
</gene>
<dbReference type="AlphaFoldDB" id="A0A438CDD3"/>
<evidence type="ECO:0000259" key="1">
    <source>
        <dbReference type="Pfam" id="PF17921"/>
    </source>
</evidence>
<reference evidence="2 3" key="1">
    <citation type="journal article" date="2018" name="PLoS Genet.">
        <title>Population sequencing reveals clonal diversity and ancestral inbreeding in the grapevine cultivar Chardonnay.</title>
        <authorList>
            <person name="Roach M.J."/>
            <person name="Johnson D.L."/>
            <person name="Bohlmann J."/>
            <person name="van Vuuren H.J."/>
            <person name="Jones S.J."/>
            <person name="Pretorius I.S."/>
            <person name="Schmidt S.A."/>
            <person name="Borneman A.R."/>
        </authorList>
    </citation>
    <scope>NUCLEOTIDE SEQUENCE [LARGE SCALE GENOMIC DNA]</scope>
    <source>
        <strain evidence="3">cv. Chardonnay</strain>
        <tissue evidence="2">Leaf</tissue>
    </source>
</reference>
<evidence type="ECO:0000313" key="2">
    <source>
        <dbReference type="EMBL" id="RVW21189.1"/>
    </source>
</evidence>
<dbReference type="Proteomes" id="UP000288805">
    <property type="component" value="Unassembled WGS sequence"/>
</dbReference>
<sequence>MASKDFQYEQTTSNHSKALLKHSFLHRSSDLHLEVEGIGSGEVMKEAHQSRFTIHPGETKMYHDLRRQCWWQGMKWDIAEFLSKC</sequence>
<dbReference type="Gene3D" id="1.10.340.70">
    <property type="match status" value="1"/>
</dbReference>
<dbReference type="InterPro" id="IPR041588">
    <property type="entry name" value="Integrase_H2C2"/>
</dbReference>
<dbReference type="Pfam" id="PF17921">
    <property type="entry name" value="Integrase_H2C2"/>
    <property type="match status" value="1"/>
</dbReference>
<comment type="caution">
    <text evidence="2">The sequence shown here is derived from an EMBL/GenBank/DDBJ whole genome shotgun (WGS) entry which is preliminary data.</text>
</comment>